<dbReference type="Pfam" id="PF00665">
    <property type="entry name" value="rve"/>
    <property type="match status" value="1"/>
</dbReference>
<dbReference type="Proteomes" id="UP000230935">
    <property type="component" value="Unassembled WGS sequence"/>
</dbReference>
<name>A0A2H0W2G0_9BACT</name>
<dbReference type="InterPro" id="IPR050900">
    <property type="entry name" value="Transposase_IS3/IS150/IS904"/>
</dbReference>
<protein>
    <recommendedName>
        <fullName evidence="1">Integrase catalytic domain-containing protein</fullName>
    </recommendedName>
</protein>
<accession>A0A2H0W2G0</accession>
<dbReference type="InterPro" id="IPR001584">
    <property type="entry name" value="Integrase_cat-core"/>
</dbReference>
<dbReference type="PANTHER" id="PTHR46889:SF4">
    <property type="entry name" value="TRANSPOSASE INSO FOR INSERTION SEQUENCE ELEMENT IS911B-RELATED"/>
    <property type="match status" value="1"/>
</dbReference>
<comment type="caution">
    <text evidence="2">The sequence shown here is derived from an EMBL/GenBank/DDBJ whole genome shotgun (WGS) entry which is preliminary data.</text>
</comment>
<dbReference type="Pfam" id="PF13333">
    <property type="entry name" value="rve_2"/>
    <property type="match status" value="1"/>
</dbReference>
<evidence type="ECO:0000259" key="1">
    <source>
        <dbReference type="PROSITE" id="PS50994"/>
    </source>
</evidence>
<evidence type="ECO:0000313" key="3">
    <source>
        <dbReference type="Proteomes" id="UP000230935"/>
    </source>
</evidence>
<organism evidence="2 3">
    <name type="scientific">Candidatus Buchananbacteria bacterium CG10_big_fil_rev_8_21_14_0_10_42_9</name>
    <dbReference type="NCBI Taxonomy" id="1974526"/>
    <lineage>
        <taxon>Bacteria</taxon>
        <taxon>Candidatus Buchananiibacteriota</taxon>
    </lineage>
</organism>
<feature type="non-terminal residue" evidence="2">
    <location>
        <position position="1"/>
    </location>
</feature>
<gene>
    <name evidence="2" type="ORF">COT81_00165</name>
</gene>
<dbReference type="PROSITE" id="PS50994">
    <property type="entry name" value="INTEGRASE"/>
    <property type="match status" value="1"/>
</dbReference>
<feature type="domain" description="Integrase catalytic" evidence="1">
    <location>
        <begin position="101"/>
        <end position="262"/>
    </location>
</feature>
<evidence type="ECO:0000313" key="2">
    <source>
        <dbReference type="EMBL" id="PIS05565.1"/>
    </source>
</evidence>
<dbReference type="SUPFAM" id="SSF53098">
    <property type="entry name" value="Ribonuclease H-like"/>
    <property type="match status" value="1"/>
</dbReference>
<dbReference type="GO" id="GO:0015074">
    <property type="term" value="P:DNA integration"/>
    <property type="evidence" value="ECO:0007669"/>
    <property type="project" value="InterPro"/>
</dbReference>
<proteinExistence type="predicted"/>
<dbReference type="NCBIfam" id="NF033516">
    <property type="entry name" value="transpos_IS3"/>
    <property type="match status" value="1"/>
</dbReference>
<dbReference type="InterPro" id="IPR048020">
    <property type="entry name" value="Transpos_IS3"/>
</dbReference>
<dbReference type="AlphaFoldDB" id="A0A2H0W2G0"/>
<reference evidence="3" key="1">
    <citation type="submission" date="2017-09" db="EMBL/GenBank/DDBJ databases">
        <title>Depth-based differentiation of microbial function through sediment-hosted aquifers and enrichment of novel symbionts in the deep terrestrial subsurface.</title>
        <authorList>
            <person name="Probst A.J."/>
            <person name="Ladd B."/>
            <person name="Jarett J.K."/>
            <person name="Geller-Mcgrath D.E."/>
            <person name="Sieber C.M.K."/>
            <person name="Emerson J.B."/>
            <person name="Anantharaman K."/>
            <person name="Thomas B.C."/>
            <person name="Malmstrom R."/>
            <person name="Stieglmeier M."/>
            <person name="Klingl A."/>
            <person name="Woyke T."/>
            <person name="Ryan C.M."/>
            <person name="Banfield J.F."/>
        </authorList>
    </citation>
    <scope>NUCLEOTIDE SEQUENCE [LARGE SCALE GENOMIC DNA]</scope>
</reference>
<dbReference type="EMBL" id="PEZZ01000002">
    <property type="protein sequence ID" value="PIS05565.1"/>
    <property type="molecule type" value="Genomic_DNA"/>
</dbReference>
<dbReference type="Gene3D" id="3.30.420.10">
    <property type="entry name" value="Ribonuclease H-like superfamily/Ribonuclease H"/>
    <property type="match status" value="1"/>
</dbReference>
<sequence>ELMAEGSTNKTLLAQTLGVARSSLYYRSVKEDQDWLLKTQIERTLRGHPGYGSRRVATSLGRNRKAVQRVMRKFGIKPYRRTAKKRLRKPQTSRYYPNQLLTTAPGYPHHIWAADFTEIAWHHKVYLATVLDLYTRQVVGVAVATRKGLVLTMQAICGALLHHPRPHIFHSDNGREYDAQSFTGLLTNLNVVISRSKPGCPWENGYQESFYGKFKLELGDPKRFSTLGELVAAMYHHIWVYNHTRIHSALNMPPKVFEKQPVMAA</sequence>
<dbReference type="InterPro" id="IPR012337">
    <property type="entry name" value="RNaseH-like_sf"/>
</dbReference>
<dbReference type="PANTHER" id="PTHR46889">
    <property type="entry name" value="TRANSPOSASE INSF FOR INSERTION SEQUENCE IS3B-RELATED"/>
    <property type="match status" value="1"/>
</dbReference>
<dbReference type="InterPro" id="IPR036397">
    <property type="entry name" value="RNaseH_sf"/>
</dbReference>
<dbReference type="GO" id="GO:0003676">
    <property type="term" value="F:nucleic acid binding"/>
    <property type="evidence" value="ECO:0007669"/>
    <property type="project" value="InterPro"/>
</dbReference>